<dbReference type="InterPro" id="IPR002156">
    <property type="entry name" value="RNaseH_domain"/>
</dbReference>
<proteinExistence type="predicted"/>
<evidence type="ECO:0000313" key="3">
    <source>
        <dbReference type="Proteomes" id="UP000830375"/>
    </source>
</evidence>
<dbReference type="PROSITE" id="PS50879">
    <property type="entry name" value="RNASE_H_1"/>
    <property type="match status" value="1"/>
</dbReference>
<evidence type="ECO:0000259" key="1">
    <source>
        <dbReference type="PROSITE" id="PS50879"/>
    </source>
</evidence>
<keyword evidence="3" id="KW-1185">Reference proteome</keyword>
<dbReference type="InterPro" id="IPR051320">
    <property type="entry name" value="Viral_Replic_Matur_Polypro"/>
</dbReference>
<sequence>MKAISPSQLEGISKAPKPQTVGQMMTFLGMTGFSADWIEDYAIKTAPLRSLMKQVGHQNLRALLIWTTDALVAFESLKKELQNVPALITPMYDKPFHLYVANRKDGYASAVLMQETCSGRKKQPIAYYSTKLDNVAEGYPPCYQQGLAAVYFAYEKASTITMGYPVIIYTHHKVAELLEQGKFVLTPSRCIAYSTLLTFPDITIKRCATVNPANFIPLQDEGTPHECVADSLAFTRLRPDLESTPISNTHVDYFVDGSCFRDHMGNHAGFAIVKCTDNDFVPVVVQHCEQPCSAQLAELKALTEACKLAKDLTINIYTDSAYAHSVCHLFGAVWIQRGFKKSDGTPVHHGDQIIDNIRHDVSKETGHH</sequence>
<dbReference type="EMBL" id="JACTAM010002413">
    <property type="protein sequence ID" value="KAI2644848.1"/>
    <property type="molecule type" value="Genomic_DNA"/>
</dbReference>
<comment type="caution">
    <text evidence="2">The sequence shown here is derived from an EMBL/GenBank/DDBJ whole genome shotgun (WGS) entry which is preliminary data.</text>
</comment>
<dbReference type="Gene3D" id="3.10.20.370">
    <property type="match status" value="1"/>
</dbReference>
<dbReference type="SUPFAM" id="SSF56672">
    <property type="entry name" value="DNA/RNA polymerases"/>
    <property type="match status" value="1"/>
</dbReference>
<feature type="domain" description="RNase H type-1" evidence="1">
    <location>
        <begin position="247"/>
        <end position="368"/>
    </location>
</feature>
<dbReference type="InterPro" id="IPR043502">
    <property type="entry name" value="DNA/RNA_pol_sf"/>
</dbReference>
<dbReference type="PANTHER" id="PTHR33064:SF37">
    <property type="entry name" value="RIBONUCLEASE H"/>
    <property type="match status" value="1"/>
</dbReference>
<dbReference type="InterPro" id="IPR012337">
    <property type="entry name" value="RNaseH-like_sf"/>
</dbReference>
<reference evidence="2 3" key="1">
    <citation type="submission" date="2022-01" db="EMBL/GenBank/DDBJ databases">
        <title>A high-quality chromosome-level genome assembly of rohu carp, Labeo rohita.</title>
        <authorList>
            <person name="Arick M.A. II"/>
            <person name="Hsu C.-Y."/>
            <person name="Magbanua Z."/>
            <person name="Pechanova O."/>
            <person name="Grover C."/>
            <person name="Miller E."/>
            <person name="Thrash A."/>
            <person name="Ezzel L."/>
            <person name="Alam S."/>
            <person name="Benzie J."/>
            <person name="Hamilton M."/>
            <person name="Karsi A."/>
            <person name="Lawrence M.L."/>
            <person name="Peterson D.G."/>
        </authorList>
    </citation>
    <scope>NUCLEOTIDE SEQUENCE [LARGE SCALE GENOMIC DNA]</scope>
    <source>
        <strain evidence="3">BAU-BD-2019</strain>
        <tissue evidence="2">Blood</tissue>
    </source>
</reference>
<dbReference type="SUPFAM" id="SSF53098">
    <property type="entry name" value="Ribonuclease H-like"/>
    <property type="match status" value="1"/>
</dbReference>
<accession>A0ABQ8L5E1</accession>
<protein>
    <submittedName>
        <fullName evidence="2">Gag-Pol polyprotein</fullName>
    </submittedName>
</protein>
<dbReference type="InterPro" id="IPR041577">
    <property type="entry name" value="RT_RNaseH_2"/>
</dbReference>
<dbReference type="Gene3D" id="3.30.420.10">
    <property type="entry name" value="Ribonuclease H-like superfamily/Ribonuclease H"/>
    <property type="match status" value="1"/>
</dbReference>
<dbReference type="Gene3D" id="3.30.70.270">
    <property type="match status" value="1"/>
</dbReference>
<gene>
    <name evidence="2" type="ORF">H4Q32_030711</name>
</gene>
<organism evidence="2 3">
    <name type="scientific">Labeo rohita</name>
    <name type="common">Indian major carp</name>
    <name type="synonym">Cyprinus rohita</name>
    <dbReference type="NCBI Taxonomy" id="84645"/>
    <lineage>
        <taxon>Eukaryota</taxon>
        <taxon>Metazoa</taxon>
        <taxon>Chordata</taxon>
        <taxon>Craniata</taxon>
        <taxon>Vertebrata</taxon>
        <taxon>Euteleostomi</taxon>
        <taxon>Actinopterygii</taxon>
        <taxon>Neopterygii</taxon>
        <taxon>Teleostei</taxon>
        <taxon>Ostariophysi</taxon>
        <taxon>Cypriniformes</taxon>
        <taxon>Cyprinidae</taxon>
        <taxon>Labeoninae</taxon>
        <taxon>Labeonini</taxon>
        <taxon>Labeo</taxon>
    </lineage>
</organism>
<dbReference type="InterPro" id="IPR043128">
    <property type="entry name" value="Rev_trsase/Diguanyl_cyclase"/>
</dbReference>
<dbReference type="Pfam" id="PF17919">
    <property type="entry name" value="RT_RNaseH_2"/>
    <property type="match status" value="1"/>
</dbReference>
<name>A0ABQ8L5E1_LABRO</name>
<dbReference type="InterPro" id="IPR036397">
    <property type="entry name" value="RNaseH_sf"/>
</dbReference>
<evidence type="ECO:0000313" key="2">
    <source>
        <dbReference type="EMBL" id="KAI2644848.1"/>
    </source>
</evidence>
<dbReference type="PANTHER" id="PTHR33064">
    <property type="entry name" value="POL PROTEIN"/>
    <property type="match status" value="1"/>
</dbReference>
<dbReference type="Pfam" id="PF00075">
    <property type="entry name" value="RNase_H"/>
    <property type="match status" value="1"/>
</dbReference>
<dbReference type="Proteomes" id="UP000830375">
    <property type="component" value="Unassembled WGS sequence"/>
</dbReference>